<organism evidence="1 2">
    <name type="scientific">Riccia sorocarpa</name>
    <dbReference type="NCBI Taxonomy" id="122646"/>
    <lineage>
        <taxon>Eukaryota</taxon>
        <taxon>Viridiplantae</taxon>
        <taxon>Streptophyta</taxon>
        <taxon>Embryophyta</taxon>
        <taxon>Marchantiophyta</taxon>
        <taxon>Marchantiopsida</taxon>
        <taxon>Marchantiidae</taxon>
        <taxon>Marchantiales</taxon>
        <taxon>Ricciaceae</taxon>
        <taxon>Riccia</taxon>
    </lineage>
</organism>
<reference evidence="1 2" key="1">
    <citation type="submission" date="2024-09" db="EMBL/GenBank/DDBJ databases">
        <title>Chromosome-scale assembly of Riccia sorocarpa.</title>
        <authorList>
            <person name="Paukszto L."/>
        </authorList>
    </citation>
    <scope>NUCLEOTIDE SEQUENCE [LARGE SCALE GENOMIC DNA]</scope>
    <source>
        <strain evidence="1">LP-2024</strain>
        <tissue evidence="1">Aerial parts of the thallus</tissue>
    </source>
</reference>
<evidence type="ECO:0000313" key="1">
    <source>
        <dbReference type="EMBL" id="KAL3683161.1"/>
    </source>
</evidence>
<accession>A0ABD3GX76</accession>
<dbReference type="AlphaFoldDB" id="A0ABD3GX76"/>
<keyword evidence="2" id="KW-1185">Reference proteome</keyword>
<name>A0ABD3GX76_9MARC</name>
<dbReference type="Proteomes" id="UP001633002">
    <property type="component" value="Unassembled WGS sequence"/>
</dbReference>
<comment type="caution">
    <text evidence="1">The sequence shown here is derived from an EMBL/GenBank/DDBJ whole genome shotgun (WGS) entry which is preliminary data.</text>
</comment>
<protein>
    <submittedName>
        <fullName evidence="1">Uncharacterized protein</fullName>
    </submittedName>
</protein>
<proteinExistence type="predicted"/>
<gene>
    <name evidence="1" type="ORF">R1sor_001183</name>
</gene>
<sequence length="98" mass="11132">MRGVDVLKKDTMLVLPLENDHCSVVLDAITGEEVGWMFTEAFPEEVSTNVRELVWELHKIKPLVRKVKGKGSSVALLPSYSSYKFTSHIYPLQIWDAI</sequence>
<evidence type="ECO:0000313" key="2">
    <source>
        <dbReference type="Proteomes" id="UP001633002"/>
    </source>
</evidence>
<dbReference type="EMBL" id="JBJQOH010000006">
    <property type="protein sequence ID" value="KAL3683161.1"/>
    <property type="molecule type" value="Genomic_DNA"/>
</dbReference>